<name>A0AA88WE06_9ASTE</name>
<evidence type="ECO:0000313" key="2">
    <source>
        <dbReference type="EMBL" id="KAK3025089.1"/>
    </source>
</evidence>
<dbReference type="EMBL" id="JAVXUP010000565">
    <property type="protein sequence ID" value="KAK3025089.1"/>
    <property type="molecule type" value="Genomic_DNA"/>
</dbReference>
<feature type="region of interest" description="Disordered" evidence="1">
    <location>
        <begin position="1"/>
        <end position="59"/>
    </location>
</feature>
<keyword evidence="3" id="KW-1185">Reference proteome</keyword>
<dbReference type="InterPro" id="IPR037045">
    <property type="entry name" value="S8pro/Inhibitor_I9_sf"/>
</dbReference>
<dbReference type="Gene3D" id="3.30.70.80">
    <property type="entry name" value="Peptidase S8 propeptide/proteinase inhibitor I9"/>
    <property type="match status" value="1"/>
</dbReference>
<gene>
    <name evidence="2" type="ORF">RJ639_044329</name>
</gene>
<protein>
    <submittedName>
        <fullName evidence="2">Uncharacterized protein</fullName>
    </submittedName>
</protein>
<reference evidence="2" key="1">
    <citation type="submission" date="2022-12" db="EMBL/GenBank/DDBJ databases">
        <title>Draft genome assemblies for two species of Escallonia (Escalloniales).</title>
        <authorList>
            <person name="Chanderbali A."/>
            <person name="Dervinis C."/>
            <person name="Anghel I."/>
            <person name="Soltis D."/>
            <person name="Soltis P."/>
            <person name="Zapata F."/>
        </authorList>
    </citation>
    <scope>NUCLEOTIDE SEQUENCE</scope>
    <source>
        <strain evidence="2">UCBG64.0493</strain>
        <tissue evidence="2">Leaf</tissue>
    </source>
</reference>
<dbReference type="Proteomes" id="UP001188597">
    <property type="component" value="Unassembled WGS sequence"/>
</dbReference>
<accession>A0AA88WE06</accession>
<evidence type="ECO:0000256" key="1">
    <source>
        <dbReference type="SAM" id="MobiDB-lite"/>
    </source>
</evidence>
<feature type="compositionally biased region" description="Basic and acidic residues" evidence="1">
    <location>
        <begin position="17"/>
        <end position="34"/>
    </location>
</feature>
<evidence type="ECO:0000313" key="3">
    <source>
        <dbReference type="Proteomes" id="UP001188597"/>
    </source>
</evidence>
<dbReference type="AlphaFoldDB" id="A0AA88WE06"/>
<comment type="caution">
    <text evidence="2">The sequence shown here is derived from an EMBL/GenBank/DDBJ whole genome shotgun (WGS) entry which is preliminary data.</text>
</comment>
<proteinExistence type="predicted"/>
<organism evidence="2 3">
    <name type="scientific">Escallonia herrerae</name>
    <dbReference type="NCBI Taxonomy" id="1293975"/>
    <lineage>
        <taxon>Eukaryota</taxon>
        <taxon>Viridiplantae</taxon>
        <taxon>Streptophyta</taxon>
        <taxon>Embryophyta</taxon>
        <taxon>Tracheophyta</taxon>
        <taxon>Spermatophyta</taxon>
        <taxon>Magnoliopsida</taxon>
        <taxon>eudicotyledons</taxon>
        <taxon>Gunneridae</taxon>
        <taxon>Pentapetalae</taxon>
        <taxon>asterids</taxon>
        <taxon>campanulids</taxon>
        <taxon>Escalloniales</taxon>
        <taxon>Escalloniaceae</taxon>
        <taxon>Escallonia</taxon>
    </lineage>
</organism>
<sequence length="177" mass="19363">MDSGSCSGVVEASETQGNKDVKRPRLPDPQREDMALMDSGSCSGVVEASETQGNKDVKRPSVMHMLLPCHCTGLVEASETQGNKDVKRPRLPDPEREEYFVLLGAIGKGKEINTSHHLEILKSVVKSDNPSQYLLVSRSSVCDAFSALLTKEEAETLEGLGRPVRMFHGGEVVRHEM</sequence>